<evidence type="ECO:0000259" key="2">
    <source>
        <dbReference type="Pfam" id="PF05199"/>
    </source>
</evidence>
<dbReference type="InterPro" id="IPR036188">
    <property type="entry name" value="FAD/NAD-bd_sf"/>
</dbReference>
<comment type="caution">
    <text evidence="3">The sequence shown here is derived from an EMBL/GenBank/DDBJ whole genome shotgun (WGS) entry which is preliminary data.</text>
</comment>
<organism evidence="3 4">
    <name type="scientific">Phyllosticta citriasiana</name>
    <dbReference type="NCBI Taxonomy" id="595635"/>
    <lineage>
        <taxon>Eukaryota</taxon>
        <taxon>Fungi</taxon>
        <taxon>Dikarya</taxon>
        <taxon>Ascomycota</taxon>
        <taxon>Pezizomycotina</taxon>
        <taxon>Dothideomycetes</taxon>
        <taxon>Dothideomycetes incertae sedis</taxon>
        <taxon>Botryosphaeriales</taxon>
        <taxon>Phyllostictaceae</taxon>
        <taxon>Phyllosticta</taxon>
    </lineage>
</organism>
<dbReference type="PANTHER" id="PTHR11552:SF147">
    <property type="entry name" value="CHOLINE DEHYDROGENASE, MITOCHONDRIAL"/>
    <property type="match status" value="1"/>
</dbReference>
<evidence type="ECO:0000313" key="3">
    <source>
        <dbReference type="EMBL" id="KAK7510106.1"/>
    </source>
</evidence>
<dbReference type="EMBL" id="JBBPHU010000015">
    <property type="protein sequence ID" value="KAK7510106.1"/>
    <property type="molecule type" value="Genomic_DNA"/>
</dbReference>
<accession>A0ABR1K8T3</accession>
<dbReference type="Gene3D" id="3.30.560.10">
    <property type="entry name" value="Glucose Oxidase, domain 3"/>
    <property type="match status" value="2"/>
</dbReference>
<protein>
    <submittedName>
        <fullName evidence="3">GMC oxidoreductase</fullName>
    </submittedName>
</protein>
<proteinExistence type="inferred from homology"/>
<name>A0ABR1K8T3_9PEZI</name>
<dbReference type="Proteomes" id="UP001363622">
    <property type="component" value="Unassembled WGS sequence"/>
</dbReference>
<sequence length="455" mass="50121">MAGPLFRVERLMSLHRLASANILAAVLACTAAAPLKAFDRQTVQEEYDYIIARGYSMTPQEHLENRVLRAVRISNLEWGCDDVYPLFIKGTTFNPPVDHAAKGFNTSKRTWGPAAYSDGPLKIGFQGYVPAFATGVKQGTAQVDDKFARGSSYDGYLNEAMYRPNLDVFFYAPPEAKGVAFMDYPTGVVHEIQAKKETIVSASTFDSPQLPIISASIDIVHENANVGQHLNDHFVFSIMARSTPEFSPSDMAQEEFYARVTGQYKAPRSHIEYLYKSDFYPNGPTPCYTPKGDENYISLMASSLVALSRGNVSLQSNSMAVFPYFANPTDETIYIASFKYLRKILAQPCMSQYTVGPNNGEVSPGPNLNNDDAEGIMAYMRQNTVPKCHASGTCRMLPEKDGDDVDPSLKVHGVDGLKVADCSVIPVPPDLNVGATVHMIGEKAAEMIRKDWDNL</sequence>
<comment type="similarity">
    <text evidence="1">Belongs to the GMC oxidoreductase family.</text>
</comment>
<feature type="domain" description="Glucose-methanol-choline oxidoreductase C-terminal" evidence="2">
    <location>
        <begin position="308"/>
        <end position="441"/>
    </location>
</feature>
<evidence type="ECO:0000313" key="4">
    <source>
        <dbReference type="Proteomes" id="UP001363622"/>
    </source>
</evidence>
<dbReference type="Pfam" id="PF05199">
    <property type="entry name" value="GMC_oxred_C"/>
    <property type="match status" value="1"/>
</dbReference>
<evidence type="ECO:0000256" key="1">
    <source>
        <dbReference type="ARBA" id="ARBA00010790"/>
    </source>
</evidence>
<dbReference type="InterPro" id="IPR012132">
    <property type="entry name" value="GMC_OxRdtase"/>
</dbReference>
<reference evidence="3 4" key="1">
    <citation type="submission" date="2024-04" db="EMBL/GenBank/DDBJ databases">
        <title>Phyllosticta paracitricarpa is synonymous to the EU quarantine fungus P. citricarpa based on phylogenomic analyses.</title>
        <authorList>
            <consortium name="Lawrence Berkeley National Laboratory"/>
            <person name="Van Ingen-Buijs V.A."/>
            <person name="Van Westerhoven A.C."/>
            <person name="Haridas S."/>
            <person name="Skiadas P."/>
            <person name="Martin F."/>
            <person name="Groenewald J.Z."/>
            <person name="Crous P.W."/>
            <person name="Seidl M.F."/>
        </authorList>
    </citation>
    <scope>NUCLEOTIDE SEQUENCE [LARGE SCALE GENOMIC DNA]</scope>
    <source>
        <strain evidence="3 4">CBS 123371</strain>
    </source>
</reference>
<dbReference type="PANTHER" id="PTHR11552">
    <property type="entry name" value="GLUCOSE-METHANOL-CHOLINE GMC OXIDOREDUCTASE"/>
    <property type="match status" value="1"/>
</dbReference>
<dbReference type="PROSITE" id="PS51257">
    <property type="entry name" value="PROKAR_LIPOPROTEIN"/>
    <property type="match status" value="1"/>
</dbReference>
<dbReference type="Gene3D" id="3.50.50.60">
    <property type="entry name" value="FAD/NAD(P)-binding domain"/>
    <property type="match status" value="2"/>
</dbReference>
<keyword evidence="4" id="KW-1185">Reference proteome</keyword>
<dbReference type="SUPFAM" id="SSF54373">
    <property type="entry name" value="FAD-linked reductases, C-terminal domain"/>
    <property type="match status" value="1"/>
</dbReference>
<dbReference type="InterPro" id="IPR007867">
    <property type="entry name" value="GMC_OxRtase_C"/>
</dbReference>
<dbReference type="SUPFAM" id="SSF51905">
    <property type="entry name" value="FAD/NAD(P)-binding domain"/>
    <property type="match status" value="1"/>
</dbReference>
<gene>
    <name evidence="3" type="ORF">IWZ03DRAFT_433796</name>
</gene>